<dbReference type="EnsemblMetazoa" id="Aqu2.1.15631_001">
    <property type="protein sequence ID" value="Aqu2.1.15631_001"/>
    <property type="gene ID" value="Aqu2.1.15631"/>
</dbReference>
<dbReference type="OrthoDB" id="2016582at2759"/>
<keyword evidence="1" id="KW-1133">Transmembrane helix</keyword>
<sequence length="223" mass="24839">MRTLVIQINKEGAFSIAPNAALWHSPIEESDSVSSAIVAKFDNLEAMGDYLRHFSLYDTLLVLCFYFPIPHLMFLLRSSPAFVCPILAADKAFIQKECDNPQVPATQDRLIDSAFTHARLLAVFSPECHYSGFPSISELWCFSMSFGSHCLVCKKGSMRFHRHSTVNEVVRRAVSSAGIPIVFEPSGLSSSDGKRLDGLSLIPWHNKKPLVWDATIPDSMALY</sequence>
<protein>
    <submittedName>
        <fullName evidence="2">Uncharacterized protein</fullName>
    </submittedName>
</protein>
<dbReference type="AlphaFoldDB" id="A0A1X7TLI8"/>
<reference evidence="2" key="1">
    <citation type="submission" date="2017-05" db="UniProtKB">
        <authorList>
            <consortium name="EnsemblMetazoa"/>
        </authorList>
    </citation>
    <scope>IDENTIFICATION</scope>
</reference>
<proteinExistence type="predicted"/>
<evidence type="ECO:0000313" key="2">
    <source>
        <dbReference type="EnsemblMetazoa" id="Aqu2.1.15631_001"/>
    </source>
</evidence>
<dbReference type="InParanoid" id="A0A1X7TLI8"/>
<feature type="transmembrane region" description="Helical" evidence="1">
    <location>
        <begin position="56"/>
        <end position="76"/>
    </location>
</feature>
<keyword evidence="1" id="KW-0812">Transmembrane</keyword>
<organism evidence="2">
    <name type="scientific">Amphimedon queenslandica</name>
    <name type="common">Sponge</name>
    <dbReference type="NCBI Taxonomy" id="400682"/>
    <lineage>
        <taxon>Eukaryota</taxon>
        <taxon>Metazoa</taxon>
        <taxon>Porifera</taxon>
        <taxon>Demospongiae</taxon>
        <taxon>Heteroscleromorpha</taxon>
        <taxon>Haplosclerida</taxon>
        <taxon>Niphatidae</taxon>
        <taxon>Amphimedon</taxon>
    </lineage>
</organism>
<accession>A0A1X7TLI8</accession>
<name>A0A1X7TLI8_AMPQE</name>
<evidence type="ECO:0000256" key="1">
    <source>
        <dbReference type="SAM" id="Phobius"/>
    </source>
</evidence>
<keyword evidence="1" id="KW-0472">Membrane</keyword>